<dbReference type="PANTHER" id="PTHR42711">
    <property type="entry name" value="ABC TRANSPORTER ATP-BINDING PROTEIN"/>
    <property type="match status" value="1"/>
</dbReference>
<dbReference type="PROSITE" id="PS50893">
    <property type="entry name" value="ABC_TRANSPORTER_2"/>
    <property type="match status" value="1"/>
</dbReference>
<dbReference type="InterPro" id="IPR003593">
    <property type="entry name" value="AAA+_ATPase"/>
</dbReference>
<dbReference type="GO" id="GO:0016887">
    <property type="term" value="F:ATP hydrolysis activity"/>
    <property type="evidence" value="ECO:0007669"/>
    <property type="project" value="InterPro"/>
</dbReference>
<keyword evidence="5" id="KW-0046">Antibiotic resistance</keyword>
<dbReference type="InterPro" id="IPR003439">
    <property type="entry name" value="ABC_transporter-like_ATP-bd"/>
</dbReference>
<reference evidence="7 8" key="1">
    <citation type="submission" date="2020-03" db="EMBL/GenBank/DDBJ databases">
        <title>Whole genome shotgun sequence of Phytohabitans rumicis NBRC 108638.</title>
        <authorList>
            <person name="Komaki H."/>
            <person name="Tamura T."/>
        </authorList>
    </citation>
    <scope>NUCLEOTIDE SEQUENCE [LARGE SCALE GENOMIC DNA]</scope>
    <source>
        <strain evidence="7 8">NBRC 108638</strain>
    </source>
</reference>
<dbReference type="InterPro" id="IPR017871">
    <property type="entry name" value="ABC_transporter-like_CS"/>
</dbReference>
<accession>A0A6V8LEN0</accession>
<dbReference type="RefSeq" id="WP_173081977.1">
    <property type="nucleotide sequence ID" value="NZ_BAABJB010000020.1"/>
</dbReference>
<keyword evidence="8" id="KW-1185">Reference proteome</keyword>
<dbReference type="Pfam" id="PF00005">
    <property type="entry name" value="ABC_tran"/>
    <property type="match status" value="1"/>
</dbReference>
<proteinExistence type="predicted"/>
<protein>
    <submittedName>
        <fullName evidence="7">ABC transporter ATP-binding protein</fullName>
    </submittedName>
</protein>
<evidence type="ECO:0000256" key="3">
    <source>
        <dbReference type="ARBA" id="ARBA00022741"/>
    </source>
</evidence>
<comment type="subcellular location">
    <subcellularLocation>
        <location evidence="1">Cell membrane</location>
        <topology evidence="1">Peripheral membrane protein</topology>
    </subcellularLocation>
</comment>
<dbReference type="AlphaFoldDB" id="A0A6V8LEN0"/>
<evidence type="ECO:0000256" key="1">
    <source>
        <dbReference type="ARBA" id="ARBA00004202"/>
    </source>
</evidence>
<reference evidence="7 8" key="2">
    <citation type="submission" date="2020-03" db="EMBL/GenBank/DDBJ databases">
        <authorList>
            <person name="Ichikawa N."/>
            <person name="Kimura A."/>
            <person name="Kitahashi Y."/>
            <person name="Uohara A."/>
        </authorList>
    </citation>
    <scope>NUCLEOTIDE SEQUENCE [LARGE SCALE GENOMIC DNA]</scope>
    <source>
        <strain evidence="7 8">NBRC 108638</strain>
    </source>
</reference>
<comment type="caution">
    <text evidence="7">The sequence shown here is derived from an EMBL/GenBank/DDBJ whole genome shotgun (WGS) entry which is preliminary data.</text>
</comment>
<evidence type="ECO:0000256" key="4">
    <source>
        <dbReference type="ARBA" id="ARBA00022840"/>
    </source>
</evidence>
<dbReference type="GO" id="GO:0005524">
    <property type="term" value="F:ATP binding"/>
    <property type="evidence" value="ECO:0007669"/>
    <property type="project" value="UniProtKB-KW"/>
</dbReference>
<keyword evidence="4 7" id="KW-0067">ATP-binding</keyword>
<dbReference type="Gene3D" id="3.40.50.300">
    <property type="entry name" value="P-loop containing nucleotide triphosphate hydrolases"/>
    <property type="match status" value="1"/>
</dbReference>
<sequence length="297" mass="31080">MTPTIALRGVTKRYGDVTAVDGLDLSIQPGEVVALLGPNGAGKSTTIDMLLGLTRPDGGAARLFELPPVEAIARGRVGAMLQSGGLLPDLSVAEIVELAAALQPKSRPVAQVLERAGLADLAKRRVGKLSGGQQQRVRFAMALVADPELIVLDEPTTGLDVEARRAFWAAMRDESGHGRTVLFATHYLDEADAYADRIVFMRAGRVVADGTAAQIKALVSGRTIRATLPGADLNALAALPGVDEVESRGDAVLLTCRDSDAALRALLTSTPARDIEVNARGLEDAFVALTMEGAAAQ</sequence>
<dbReference type="Proteomes" id="UP000482960">
    <property type="component" value="Unassembled WGS sequence"/>
</dbReference>
<evidence type="ECO:0000313" key="8">
    <source>
        <dbReference type="Proteomes" id="UP000482960"/>
    </source>
</evidence>
<keyword evidence="2" id="KW-0813">Transport</keyword>
<evidence type="ECO:0000256" key="5">
    <source>
        <dbReference type="ARBA" id="ARBA00023251"/>
    </source>
</evidence>
<gene>
    <name evidence="7" type="ORF">Prum_083760</name>
</gene>
<evidence type="ECO:0000256" key="2">
    <source>
        <dbReference type="ARBA" id="ARBA00022448"/>
    </source>
</evidence>
<name>A0A6V8LEN0_9ACTN</name>
<keyword evidence="3" id="KW-0547">Nucleotide-binding</keyword>
<feature type="domain" description="ABC transporter" evidence="6">
    <location>
        <begin position="5"/>
        <end position="228"/>
    </location>
</feature>
<dbReference type="SUPFAM" id="SSF52540">
    <property type="entry name" value="P-loop containing nucleoside triphosphate hydrolases"/>
    <property type="match status" value="1"/>
</dbReference>
<evidence type="ECO:0000313" key="7">
    <source>
        <dbReference type="EMBL" id="GFJ94734.1"/>
    </source>
</evidence>
<dbReference type="PROSITE" id="PS00211">
    <property type="entry name" value="ABC_TRANSPORTER_1"/>
    <property type="match status" value="1"/>
</dbReference>
<dbReference type="InterPro" id="IPR050763">
    <property type="entry name" value="ABC_transporter_ATP-binding"/>
</dbReference>
<dbReference type="PANTHER" id="PTHR42711:SF17">
    <property type="entry name" value="ABC TRANSPORTER ATP-BINDING PROTEIN"/>
    <property type="match status" value="1"/>
</dbReference>
<dbReference type="GO" id="GO:0005886">
    <property type="term" value="C:plasma membrane"/>
    <property type="evidence" value="ECO:0007669"/>
    <property type="project" value="UniProtKB-SubCell"/>
</dbReference>
<evidence type="ECO:0000259" key="6">
    <source>
        <dbReference type="PROSITE" id="PS50893"/>
    </source>
</evidence>
<dbReference type="InterPro" id="IPR027417">
    <property type="entry name" value="P-loop_NTPase"/>
</dbReference>
<dbReference type="GO" id="GO:0046677">
    <property type="term" value="P:response to antibiotic"/>
    <property type="evidence" value="ECO:0007669"/>
    <property type="project" value="UniProtKB-KW"/>
</dbReference>
<organism evidence="7 8">
    <name type="scientific">Phytohabitans rumicis</name>
    <dbReference type="NCBI Taxonomy" id="1076125"/>
    <lineage>
        <taxon>Bacteria</taxon>
        <taxon>Bacillati</taxon>
        <taxon>Actinomycetota</taxon>
        <taxon>Actinomycetes</taxon>
        <taxon>Micromonosporales</taxon>
        <taxon>Micromonosporaceae</taxon>
    </lineage>
</organism>
<dbReference type="EMBL" id="BLPG01000001">
    <property type="protein sequence ID" value="GFJ94734.1"/>
    <property type="molecule type" value="Genomic_DNA"/>
</dbReference>
<dbReference type="SMART" id="SM00382">
    <property type="entry name" value="AAA"/>
    <property type="match status" value="1"/>
</dbReference>
<dbReference type="CDD" id="cd03230">
    <property type="entry name" value="ABC_DR_subfamily_A"/>
    <property type="match status" value="1"/>
</dbReference>